<keyword evidence="3" id="KW-0963">Cytoplasm</keyword>
<evidence type="ECO:0000256" key="2">
    <source>
        <dbReference type="ARBA" id="ARBA00004496"/>
    </source>
</evidence>
<evidence type="ECO:0000256" key="10">
    <source>
        <dbReference type="ARBA" id="ARBA00046608"/>
    </source>
</evidence>
<dbReference type="Pfam" id="PF02504">
    <property type="entry name" value="FA_synthesis"/>
    <property type="match status" value="1"/>
</dbReference>
<comment type="caution">
    <text evidence="11">The sequence shown here is derived from an EMBL/GenBank/DDBJ whole genome shotgun (WGS) entry which is preliminary data.</text>
</comment>
<dbReference type="Proteomes" id="UP000612282">
    <property type="component" value="Unassembled WGS sequence"/>
</dbReference>
<evidence type="ECO:0000256" key="4">
    <source>
        <dbReference type="ARBA" id="ARBA00022516"/>
    </source>
</evidence>
<evidence type="ECO:0000256" key="5">
    <source>
        <dbReference type="ARBA" id="ARBA00022679"/>
    </source>
</evidence>
<dbReference type="PANTHER" id="PTHR30100">
    <property type="entry name" value="FATTY ACID/PHOSPHOLIPID SYNTHESIS PROTEIN PLSX"/>
    <property type="match status" value="1"/>
</dbReference>
<keyword evidence="6" id="KW-0443">Lipid metabolism</keyword>
<accession>A0ABQ3X5V1</accession>
<keyword evidence="4" id="KW-0444">Lipid biosynthesis</keyword>
<evidence type="ECO:0000256" key="1">
    <source>
        <dbReference type="ARBA" id="ARBA00001232"/>
    </source>
</evidence>
<evidence type="ECO:0000313" key="12">
    <source>
        <dbReference type="Proteomes" id="UP000612282"/>
    </source>
</evidence>
<evidence type="ECO:0000313" key="11">
    <source>
        <dbReference type="EMBL" id="GID53760.1"/>
    </source>
</evidence>
<sequence>MTRPIFGRVVPERWRTTGATAPGQRTVGEPGTARIAVDLLGGDQAPAVVVDGALRACRADPSLQLTLVGPAEAADAVLAALKPAERRRVTTAITPTDTVHGAVRAVAEGRADALVSAGDTRSLVLSAARELGRWPGIRRPALTAVLPTAAGRLVLLDVGSSVDPDEETLAWHARLGAAYASVVHRIAAPRVGLLTIGTEPGKGDRLRRALPAKLYDMPLPAGARYAGLVEGGDVVLGRAADVVVTDGFTGNVLLKGLETAYALTGPPSPDTAPPPRAALLLGVSGTVIVCHGAAGGPDLAAGIAHAADLHRRGSVAAIADLLRAQRGIAHE</sequence>
<dbReference type="PANTHER" id="PTHR30100:SF1">
    <property type="entry name" value="PHOSPHATE ACYLTRANSFERASE"/>
    <property type="match status" value="1"/>
</dbReference>
<protein>
    <recommendedName>
        <fullName evidence="9">phosphate acyltransferase</fullName>
        <ecNumber evidence="9">2.3.1.274</ecNumber>
    </recommendedName>
</protein>
<evidence type="ECO:0000256" key="8">
    <source>
        <dbReference type="ARBA" id="ARBA00023264"/>
    </source>
</evidence>
<dbReference type="InterPro" id="IPR003664">
    <property type="entry name" value="FA_synthesis"/>
</dbReference>
<organism evidence="11 12">
    <name type="scientific">Actinoplanes couchii</name>
    <dbReference type="NCBI Taxonomy" id="403638"/>
    <lineage>
        <taxon>Bacteria</taxon>
        <taxon>Bacillati</taxon>
        <taxon>Actinomycetota</taxon>
        <taxon>Actinomycetes</taxon>
        <taxon>Micromonosporales</taxon>
        <taxon>Micromonosporaceae</taxon>
        <taxon>Actinoplanes</taxon>
    </lineage>
</organism>
<comment type="subunit">
    <text evidence="10">Homodimer. Probably interacts with PlsY.</text>
</comment>
<proteinExistence type="predicted"/>
<keyword evidence="5" id="KW-0808">Transferase</keyword>
<dbReference type="SUPFAM" id="SSF53659">
    <property type="entry name" value="Isocitrate/Isopropylmalate dehydrogenase-like"/>
    <property type="match status" value="1"/>
</dbReference>
<evidence type="ECO:0000256" key="6">
    <source>
        <dbReference type="ARBA" id="ARBA00023098"/>
    </source>
</evidence>
<dbReference type="EMBL" id="BOMG01000033">
    <property type="protein sequence ID" value="GID53760.1"/>
    <property type="molecule type" value="Genomic_DNA"/>
</dbReference>
<comment type="catalytic activity">
    <reaction evidence="1">
        <text>a fatty acyl-[ACP] + phosphate = an acyl phosphate + holo-[ACP]</text>
        <dbReference type="Rhea" id="RHEA:42292"/>
        <dbReference type="Rhea" id="RHEA-COMP:9685"/>
        <dbReference type="Rhea" id="RHEA-COMP:14125"/>
        <dbReference type="ChEBI" id="CHEBI:43474"/>
        <dbReference type="ChEBI" id="CHEBI:59918"/>
        <dbReference type="ChEBI" id="CHEBI:64479"/>
        <dbReference type="ChEBI" id="CHEBI:138651"/>
        <dbReference type="EC" id="2.3.1.274"/>
    </reaction>
</comment>
<name>A0ABQ3X5V1_9ACTN</name>
<dbReference type="InterPro" id="IPR012281">
    <property type="entry name" value="Phospholipid_synth_PlsX-like"/>
</dbReference>
<keyword evidence="12" id="KW-1185">Reference proteome</keyword>
<comment type="subcellular location">
    <subcellularLocation>
        <location evidence="2">Cytoplasm</location>
    </subcellularLocation>
</comment>
<keyword evidence="8" id="KW-1208">Phospholipid metabolism</keyword>
<gene>
    <name evidence="11" type="ORF">Aco03nite_021640</name>
</gene>
<evidence type="ECO:0000256" key="3">
    <source>
        <dbReference type="ARBA" id="ARBA00022490"/>
    </source>
</evidence>
<dbReference type="EC" id="2.3.1.274" evidence="9"/>
<reference evidence="11 12" key="1">
    <citation type="submission" date="2021-01" db="EMBL/GenBank/DDBJ databases">
        <title>Whole genome shotgun sequence of Actinoplanes couchii NBRC 106145.</title>
        <authorList>
            <person name="Komaki H."/>
            <person name="Tamura T."/>
        </authorList>
    </citation>
    <scope>NUCLEOTIDE SEQUENCE [LARGE SCALE GENOMIC DNA]</scope>
    <source>
        <strain evidence="11 12">NBRC 106145</strain>
    </source>
</reference>
<evidence type="ECO:0000256" key="9">
    <source>
        <dbReference type="ARBA" id="ARBA00024069"/>
    </source>
</evidence>
<evidence type="ECO:0000256" key="7">
    <source>
        <dbReference type="ARBA" id="ARBA00023209"/>
    </source>
</evidence>
<keyword evidence="7" id="KW-0594">Phospholipid biosynthesis</keyword>
<dbReference type="PIRSF" id="PIRSF002465">
    <property type="entry name" value="Phsphlp_syn_PlsX"/>
    <property type="match status" value="1"/>
</dbReference>
<dbReference type="Gene3D" id="3.40.718.10">
    <property type="entry name" value="Isopropylmalate Dehydrogenase"/>
    <property type="match status" value="1"/>
</dbReference>